<dbReference type="SUPFAM" id="SSF50346">
    <property type="entry name" value="PRC-barrel domain"/>
    <property type="match status" value="1"/>
</dbReference>
<reference evidence="2 3" key="1">
    <citation type="submission" date="2018-06" db="EMBL/GenBank/DDBJ databases">
        <authorList>
            <consortium name="Pathogen Informatics"/>
            <person name="Doyle S."/>
        </authorList>
    </citation>
    <scope>NUCLEOTIDE SEQUENCE [LARGE SCALE GENOMIC DNA]</scope>
    <source>
        <strain evidence="2 3">NCTC1934</strain>
    </source>
</reference>
<gene>
    <name evidence="2" type="ORF">NCTC1934_03528</name>
</gene>
<proteinExistence type="predicted"/>
<sequence length="136" mass="15312">MAEQRLPTLIDLDDTDLTLRNPSYDIRNRTVVDPEENEVGEVDGLIIDENERRVRFIRIASGGVLGFGQTKRLVPVEAIVGIEGKSVHIDRTRQQVTDSQPYDPPLVDAPTFYEALYGQYGYTPFWAAGMGRYPTP</sequence>
<dbReference type="EMBL" id="UGRY01000002">
    <property type="protein sequence ID" value="SUA78821.1"/>
    <property type="molecule type" value="Genomic_DNA"/>
</dbReference>
<dbReference type="Gene3D" id="3.90.50.10">
    <property type="entry name" value="Photosynthetic Reaction Center, subunit H, domain 2"/>
    <property type="match status" value="1"/>
</dbReference>
<dbReference type="InterPro" id="IPR014747">
    <property type="entry name" value="Bac_photo_RC_H_C"/>
</dbReference>
<evidence type="ECO:0000313" key="2">
    <source>
        <dbReference type="EMBL" id="SUA78821.1"/>
    </source>
</evidence>
<dbReference type="GO" id="GO:0019684">
    <property type="term" value="P:photosynthesis, light reaction"/>
    <property type="evidence" value="ECO:0007669"/>
    <property type="project" value="InterPro"/>
</dbReference>
<organism evidence="2 3">
    <name type="scientific">Nocardia otitidiscaviarum</name>
    <dbReference type="NCBI Taxonomy" id="1823"/>
    <lineage>
        <taxon>Bacteria</taxon>
        <taxon>Bacillati</taxon>
        <taxon>Actinomycetota</taxon>
        <taxon>Actinomycetes</taxon>
        <taxon>Mycobacteriales</taxon>
        <taxon>Nocardiaceae</taxon>
        <taxon>Nocardia</taxon>
    </lineage>
</organism>
<dbReference type="Proteomes" id="UP000255467">
    <property type="component" value="Unassembled WGS sequence"/>
</dbReference>
<feature type="domain" description="PRC-barrel" evidence="1">
    <location>
        <begin position="24"/>
        <end position="94"/>
    </location>
</feature>
<dbReference type="GO" id="GO:0030077">
    <property type="term" value="C:plasma membrane light-harvesting complex"/>
    <property type="evidence" value="ECO:0007669"/>
    <property type="project" value="InterPro"/>
</dbReference>
<keyword evidence="3" id="KW-1185">Reference proteome</keyword>
<accession>A0A378YQR6</accession>
<dbReference type="InterPro" id="IPR011033">
    <property type="entry name" value="PRC_barrel-like_sf"/>
</dbReference>
<dbReference type="RefSeq" id="WP_029927384.1">
    <property type="nucleotide sequence ID" value="NZ_JADLPU010000005.1"/>
</dbReference>
<dbReference type="InterPro" id="IPR027275">
    <property type="entry name" value="PRC-brl_dom"/>
</dbReference>
<dbReference type="Pfam" id="PF05239">
    <property type="entry name" value="PRC"/>
    <property type="match status" value="1"/>
</dbReference>
<evidence type="ECO:0000313" key="3">
    <source>
        <dbReference type="Proteomes" id="UP000255467"/>
    </source>
</evidence>
<dbReference type="OrthoDB" id="4738165at2"/>
<protein>
    <submittedName>
        <fullName evidence="2">Uncharacterized protein conserved in bacteria</fullName>
    </submittedName>
</protein>
<name>A0A378YQR6_9NOCA</name>
<evidence type="ECO:0000259" key="1">
    <source>
        <dbReference type="Pfam" id="PF05239"/>
    </source>
</evidence>
<dbReference type="AlphaFoldDB" id="A0A378YQR6"/>